<evidence type="ECO:0000313" key="2">
    <source>
        <dbReference type="Proteomes" id="UP000287651"/>
    </source>
</evidence>
<gene>
    <name evidence="1" type="ORF">B296_00029642</name>
</gene>
<accession>A0A427AKU2</accession>
<evidence type="ECO:0000313" key="1">
    <source>
        <dbReference type="EMBL" id="RRT76796.1"/>
    </source>
</evidence>
<sequence length="77" mass="8950">MPRHPDDLPWSHPPPNRSPFRYKNCSLFLVEYNVLGKPEVSDRLRRLQRRLSDLLALCAHGRGTDLTSELTNRIRLG</sequence>
<reference evidence="1 2" key="1">
    <citation type="journal article" date="2014" name="Agronomy (Basel)">
        <title>A Draft Genome Sequence for Ensete ventricosum, the Drought-Tolerant Tree Against Hunger.</title>
        <authorList>
            <person name="Harrison J."/>
            <person name="Moore K.A."/>
            <person name="Paszkiewicz K."/>
            <person name="Jones T."/>
            <person name="Grant M."/>
            <person name="Ambacheew D."/>
            <person name="Muzemil S."/>
            <person name="Studholme D.J."/>
        </authorList>
    </citation>
    <scope>NUCLEOTIDE SEQUENCE [LARGE SCALE GENOMIC DNA]</scope>
</reference>
<name>A0A427AKU2_ENSVE</name>
<dbReference type="Proteomes" id="UP000287651">
    <property type="component" value="Unassembled WGS sequence"/>
</dbReference>
<dbReference type="EMBL" id="AMZH03002098">
    <property type="protein sequence ID" value="RRT76796.1"/>
    <property type="molecule type" value="Genomic_DNA"/>
</dbReference>
<proteinExistence type="predicted"/>
<comment type="caution">
    <text evidence="1">The sequence shown here is derived from an EMBL/GenBank/DDBJ whole genome shotgun (WGS) entry which is preliminary data.</text>
</comment>
<organism evidence="1 2">
    <name type="scientific">Ensete ventricosum</name>
    <name type="common">Abyssinian banana</name>
    <name type="synonym">Musa ensete</name>
    <dbReference type="NCBI Taxonomy" id="4639"/>
    <lineage>
        <taxon>Eukaryota</taxon>
        <taxon>Viridiplantae</taxon>
        <taxon>Streptophyta</taxon>
        <taxon>Embryophyta</taxon>
        <taxon>Tracheophyta</taxon>
        <taxon>Spermatophyta</taxon>
        <taxon>Magnoliopsida</taxon>
        <taxon>Liliopsida</taxon>
        <taxon>Zingiberales</taxon>
        <taxon>Musaceae</taxon>
        <taxon>Ensete</taxon>
    </lineage>
</organism>
<protein>
    <submittedName>
        <fullName evidence="1">Uncharacterized protein</fullName>
    </submittedName>
</protein>
<dbReference type="AlphaFoldDB" id="A0A427AKU2"/>